<reference evidence="4 5" key="1">
    <citation type="submission" date="2019-02" db="EMBL/GenBank/DDBJ databases">
        <title>Deep-cultivation of Planctomycetes and their phenomic and genomic characterization uncovers novel biology.</title>
        <authorList>
            <person name="Wiegand S."/>
            <person name="Jogler M."/>
            <person name="Boedeker C."/>
            <person name="Pinto D."/>
            <person name="Vollmers J."/>
            <person name="Rivas-Marin E."/>
            <person name="Kohn T."/>
            <person name="Peeters S.H."/>
            <person name="Heuer A."/>
            <person name="Rast P."/>
            <person name="Oberbeckmann S."/>
            <person name="Bunk B."/>
            <person name="Jeske O."/>
            <person name="Meyerdierks A."/>
            <person name="Storesund J.E."/>
            <person name="Kallscheuer N."/>
            <person name="Luecker S."/>
            <person name="Lage O.M."/>
            <person name="Pohl T."/>
            <person name="Merkel B.J."/>
            <person name="Hornburger P."/>
            <person name="Mueller R.-W."/>
            <person name="Bruemmer F."/>
            <person name="Labrenz M."/>
            <person name="Spormann A.M."/>
            <person name="Op den Camp H."/>
            <person name="Overmann J."/>
            <person name="Amann R."/>
            <person name="Jetten M.S.M."/>
            <person name="Mascher T."/>
            <person name="Medema M.H."/>
            <person name="Devos D.P."/>
            <person name="Kaster A.-K."/>
            <person name="Ovreas L."/>
            <person name="Rohde M."/>
            <person name="Galperin M.Y."/>
            <person name="Jogler C."/>
        </authorList>
    </citation>
    <scope>NUCLEOTIDE SEQUENCE [LARGE SCALE GENOMIC DNA]</scope>
    <source>
        <strain evidence="4 5">Pan216</strain>
    </source>
</reference>
<dbReference type="AlphaFoldDB" id="A0A518AYP2"/>
<gene>
    <name evidence="4" type="primary">axeA1_1</name>
    <name evidence="4" type="ORF">Pan216_06720</name>
</gene>
<evidence type="ECO:0000256" key="1">
    <source>
        <dbReference type="ARBA" id="ARBA00022801"/>
    </source>
</evidence>
<proteinExistence type="predicted"/>
<dbReference type="Proteomes" id="UP000317093">
    <property type="component" value="Chromosome"/>
</dbReference>
<dbReference type="EC" id="3.1.1.72" evidence="4"/>
<sequence precursor="true">MRTPIILGLVAGLAATGISPTAGALEPTKTIDLWPDMAPGETERSPGKVLPKRPGEHPAVTRVEEITRPTMDIFKAPAEKSNGTAVVILPGGGFGKVVPDKEGSEAAEWLNRLRVTAFVVRYRTAKRGDAAPWLKAVQDGQRALSLVRSEAETFGVDPERVGLLGFSAGGQAAAILMAHPDKRFARAVDAVDEEPFAPDFGLLVYPWRVADPETGQLKSEIAIDKRFPPTFLVHTHDDASTSLGSVGIYAALKRQGVPAELHIYQNGGHGYGLRPVEGSEVHTWPDRATSWLRVRGLIEPPASSSSE</sequence>
<dbReference type="RefSeq" id="WP_145254761.1">
    <property type="nucleotide sequence ID" value="NZ_CP036279.1"/>
</dbReference>
<keyword evidence="1 4" id="KW-0378">Hydrolase</keyword>
<evidence type="ECO:0000313" key="5">
    <source>
        <dbReference type="Proteomes" id="UP000317093"/>
    </source>
</evidence>
<evidence type="ECO:0000259" key="3">
    <source>
        <dbReference type="Pfam" id="PF20434"/>
    </source>
</evidence>
<protein>
    <submittedName>
        <fullName evidence="4">Acetylxylan esterase</fullName>
        <ecNumber evidence="4">3.1.1.72</ecNumber>
    </submittedName>
</protein>
<organism evidence="4 5">
    <name type="scientific">Kolteria novifilia</name>
    <dbReference type="NCBI Taxonomy" id="2527975"/>
    <lineage>
        <taxon>Bacteria</taxon>
        <taxon>Pseudomonadati</taxon>
        <taxon>Planctomycetota</taxon>
        <taxon>Planctomycetia</taxon>
        <taxon>Kolteriales</taxon>
        <taxon>Kolteriaceae</taxon>
        <taxon>Kolteria</taxon>
    </lineage>
</organism>
<dbReference type="EMBL" id="CP036279">
    <property type="protein sequence ID" value="QDU59839.1"/>
    <property type="molecule type" value="Genomic_DNA"/>
</dbReference>
<name>A0A518AYP2_9BACT</name>
<evidence type="ECO:0000313" key="4">
    <source>
        <dbReference type="EMBL" id="QDU59839.1"/>
    </source>
</evidence>
<keyword evidence="2" id="KW-0732">Signal</keyword>
<dbReference type="GO" id="GO:0046555">
    <property type="term" value="F:acetylxylan esterase activity"/>
    <property type="evidence" value="ECO:0007669"/>
    <property type="project" value="UniProtKB-EC"/>
</dbReference>
<feature type="signal peptide" evidence="2">
    <location>
        <begin position="1"/>
        <end position="24"/>
    </location>
</feature>
<dbReference type="InterPro" id="IPR029058">
    <property type="entry name" value="AB_hydrolase_fold"/>
</dbReference>
<dbReference type="Pfam" id="PF20434">
    <property type="entry name" value="BD-FAE"/>
    <property type="match status" value="1"/>
</dbReference>
<dbReference type="KEGG" id="knv:Pan216_06720"/>
<keyword evidence="5" id="KW-1185">Reference proteome</keyword>
<dbReference type="InterPro" id="IPR049492">
    <property type="entry name" value="BD-FAE-like_dom"/>
</dbReference>
<dbReference type="PANTHER" id="PTHR48081:SF6">
    <property type="entry name" value="PEPTIDASE S9 PROLYL OLIGOPEPTIDASE CATALYTIC DOMAIN-CONTAINING PROTEIN"/>
    <property type="match status" value="1"/>
</dbReference>
<dbReference type="InterPro" id="IPR050300">
    <property type="entry name" value="GDXG_lipolytic_enzyme"/>
</dbReference>
<feature type="chain" id="PRO_5022102319" evidence="2">
    <location>
        <begin position="25"/>
        <end position="307"/>
    </location>
</feature>
<dbReference type="OrthoDB" id="9794725at2"/>
<accession>A0A518AYP2</accession>
<dbReference type="PANTHER" id="PTHR48081">
    <property type="entry name" value="AB HYDROLASE SUPERFAMILY PROTEIN C4A8.06C"/>
    <property type="match status" value="1"/>
</dbReference>
<evidence type="ECO:0000256" key="2">
    <source>
        <dbReference type="SAM" id="SignalP"/>
    </source>
</evidence>
<dbReference type="Gene3D" id="3.40.50.1820">
    <property type="entry name" value="alpha/beta hydrolase"/>
    <property type="match status" value="1"/>
</dbReference>
<dbReference type="SUPFAM" id="SSF53474">
    <property type="entry name" value="alpha/beta-Hydrolases"/>
    <property type="match status" value="1"/>
</dbReference>
<feature type="domain" description="BD-FAE-like" evidence="3">
    <location>
        <begin position="71"/>
        <end position="186"/>
    </location>
</feature>